<evidence type="ECO:0000256" key="2">
    <source>
        <dbReference type="ARBA" id="ARBA00022980"/>
    </source>
</evidence>
<accession>C1L4J1</accession>
<dbReference type="Gene3D" id="3.30.230.10">
    <property type="match status" value="1"/>
</dbReference>
<reference evidence="5" key="1">
    <citation type="journal article" date="2009" name="Nature">
        <title>The Schistosoma japonicum genome reveals features of host-parasite interplay.</title>
        <authorList>
            <person name="Liu F."/>
            <person name="Zhou Y."/>
            <person name="Wang Z.Q."/>
            <person name="Lu G."/>
            <person name="Zheng H."/>
            <person name="Brindley P.J."/>
            <person name="McManus D.P."/>
            <person name="Blair D."/>
            <person name="Zhang Q.H."/>
            <person name="Zhong Y."/>
            <person name="Wang S."/>
            <person name="Han Z.G."/>
            <person name="Chen Z."/>
        </authorList>
    </citation>
    <scope>NUCLEOTIDE SEQUENCE</scope>
    <source>
        <strain evidence="5">Anhui</strain>
    </source>
</reference>
<dbReference type="GO" id="GO:0005763">
    <property type="term" value="C:mitochondrial small ribosomal subunit"/>
    <property type="evidence" value="ECO:0007669"/>
    <property type="project" value="TreeGrafter"/>
</dbReference>
<dbReference type="InterPro" id="IPR020568">
    <property type="entry name" value="Ribosomal_Su5_D2-typ_SF"/>
</dbReference>
<feature type="region of interest" description="Disordered" evidence="4">
    <location>
        <begin position="365"/>
        <end position="384"/>
    </location>
</feature>
<feature type="compositionally biased region" description="Basic residues" evidence="4">
    <location>
        <begin position="370"/>
        <end position="384"/>
    </location>
</feature>
<dbReference type="PANTHER" id="PTHR21569:SF1">
    <property type="entry name" value="SMALL RIBOSOMAL SUBUNIT PROTEIN US9M"/>
    <property type="match status" value="1"/>
</dbReference>
<dbReference type="Pfam" id="PF00380">
    <property type="entry name" value="Ribosomal_S9"/>
    <property type="match status" value="1"/>
</dbReference>
<evidence type="ECO:0000256" key="4">
    <source>
        <dbReference type="SAM" id="MobiDB-lite"/>
    </source>
</evidence>
<dbReference type="PANTHER" id="PTHR21569">
    <property type="entry name" value="RIBOSOMAL PROTEIN S9"/>
    <property type="match status" value="1"/>
</dbReference>
<keyword evidence="3" id="KW-0687">Ribonucleoprotein</keyword>
<dbReference type="SUPFAM" id="SSF54211">
    <property type="entry name" value="Ribosomal protein S5 domain 2-like"/>
    <property type="match status" value="1"/>
</dbReference>
<comment type="similarity">
    <text evidence="1">Belongs to the universal ribosomal protein uS9 family.</text>
</comment>
<reference evidence="5" key="2">
    <citation type="submission" date="2009-03" db="EMBL/GenBank/DDBJ databases">
        <authorList>
            <person name="Gang L."/>
        </authorList>
    </citation>
    <scope>NUCLEOTIDE SEQUENCE</scope>
    <source>
        <strain evidence="5">Anhui</strain>
    </source>
</reference>
<protein>
    <submittedName>
        <fullName evidence="5">Structural constituent of ribosome</fullName>
    </submittedName>
</protein>
<organism evidence="5">
    <name type="scientific">Schistosoma japonicum</name>
    <name type="common">Blood fluke</name>
    <dbReference type="NCBI Taxonomy" id="6182"/>
    <lineage>
        <taxon>Eukaryota</taxon>
        <taxon>Metazoa</taxon>
        <taxon>Spiralia</taxon>
        <taxon>Lophotrochozoa</taxon>
        <taxon>Platyhelminthes</taxon>
        <taxon>Trematoda</taxon>
        <taxon>Digenea</taxon>
        <taxon>Strigeidida</taxon>
        <taxon>Schistosomatoidea</taxon>
        <taxon>Schistosomatidae</taxon>
        <taxon>Schistosoma</taxon>
    </lineage>
</organism>
<keyword evidence="2" id="KW-0689">Ribosomal protein</keyword>
<dbReference type="InterPro" id="IPR000754">
    <property type="entry name" value="Ribosomal_uS9"/>
</dbReference>
<dbReference type="GO" id="GO:0006412">
    <property type="term" value="P:translation"/>
    <property type="evidence" value="ECO:0007669"/>
    <property type="project" value="InterPro"/>
</dbReference>
<dbReference type="AlphaFoldDB" id="C1L4J1"/>
<dbReference type="InterPro" id="IPR014721">
    <property type="entry name" value="Ribsml_uS5_D2-typ_fold_subgr"/>
</dbReference>
<dbReference type="EMBL" id="FN313885">
    <property type="protein sequence ID" value="CAX69619.1"/>
    <property type="molecule type" value="mRNA"/>
</dbReference>
<dbReference type="GO" id="GO:0003723">
    <property type="term" value="F:RNA binding"/>
    <property type="evidence" value="ECO:0007669"/>
    <property type="project" value="TreeGrafter"/>
</dbReference>
<evidence type="ECO:0000256" key="1">
    <source>
        <dbReference type="ARBA" id="ARBA00005251"/>
    </source>
</evidence>
<sequence length="384" mass="44154">MLTLRLGITSFHQVTLSLKKHFQTTGSFVNFSSGISNPKNTNSTKSYLKNIEKNEITLGIEKREYDNGRKYLAQIMGYDPTHFTTEQVNEAIEYLLPSSLYSKRSRPIFKEPHLVFPPQKKLQCDKNGRPLNSYFYTTHQNFYKIMNEAVYKLEDMNLQVDQSYFNKIIIPSQVNKIRCAASSDYISKADLMNMTNEIISDAQYEQWLVLMKRLTEHPLSYLAEEFLRRFRTQQCDAVSDIELPEPFLDPVTNRKYVQAFGQKKNSFAEATLYMPGTGEFKVNEKRLLEMFPELGNREQIVFPLQQTNTIGKVDIVATVNGKGPSCLANALRLAIARCLASMLPVDQGRNRLLVTGLLAQDNRLAERKQPGQKKARKKPIWKAR</sequence>
<dbReference type="GO" id="GO:0003735">
    <property type="term" value="F:structural constituent of ribosome"/>
    <property type="evidence" value="ECO:0007669"/>
    <property type="project" value="InterPro"/>
</dbReference>
<proteinExistence type="evidence at transcript level"/>
<evidence type="ECO:0000256" key="3">
    <source>
        <dbReference type="ARBA" id="ARBA00023274"/>
    </source>
</evidence>
<evidence type="ECO:0000313" key="5">
    <source>
        <dbReference type="EMBL" id="CAX69619.1"/>
    </source>
</evidence>
<name>C1L4J1_SCHJA</name>